<keyword evidence="3" id="KW-0633">Potassium transport</keyword>
<organism evidence="14 15">
    <name type="scientific">Dispira parvispora</name>
    <dbReference type="NCBI Taxonomy" id="1520584"/>
    <lineage>
        <taxon>Eukaryota</taxon>
        <taxon>Fungi</taxon>
        <taxon>Fungi incertae sedis</taxon>
        <taxon>Zoopagomycota</taxon>
        <taxon>Kickxellomycotina</taxon>
        <taxon>Dimargaritomycetes</taxon>
        <taxon>Dimargaritales</taxon>
        <taxon>Dimargaritaceae</taxon>
        <taxon>Dispira</taxon>
    </lineage>
</organism>
<evidence type="ECO:0000256" key="10">
    <source>
        <dbReference type="ARBA" id="ARBA00023303"/>
    </source>
</evidence>
<dbReference type="Gene3D" id="3.40.50.720">
    <property type="entry name" value="NAD(P)-binding Rossmann-like Domain"/>
    <property type="match status" value="1"/>
</dbReference>
<sequence length="1019" mass="115584">YQPTPTSPSTLTARRPHHPTADTVSRLAEYGRQPAYVEVPAHATPAPPPKSCTPGSSEKPNEGGEKMDIDKYVDDFNVWRWMLYETYLGTLIFSWMEVSLQFIFLVFLLVGIALSPREPFPVYLVAMDFACAVLLGIYYYMRCFVAKIWSPWLTNSIIICALGSGYLGALLYTVIPSIRGSLLGVSYVAIGYVARFYLFTNSIRRMLARLQRMNPKYEPFFMQLINTSVALACHWLAVSTLLHVLVYNIYPSEPLEFNFFDTMYYICLCLINGPTDDLIFDSIVSRLVVICLILAVFLTVPDEFSKLSEAYQTLRRKRDKLDLLVHQYTMDQRLFAFIATGHLTSNSVMAMLTMPQKLFATFVSPTNPLLLLDNKPLEPELEAFLKCQPWATMVHFYQYQEMNDHVLGQVGRLSNRVYILADYNASLKDTVENVQRQDERNLQLGRRFSEWNQHHRPCVPADAVKIQVVLHESLELARKVSPQTPVVCFDDVFTSLFVHNTAAFGFSTLTMLFGTTLKEHFMKHFHKTVMTITSSSPDSWKDPLGHAISLFSLNQGSLFMPGFRDSNDEAYQDHLTKWAQSSSTVYLGAKLRLGPANTADTVSSSFPVNFIHSSRKISPDKLFTHFVLNPVHPELRQSRIPLLLSSHVRSNFQNFSLLPMARKGSTDTGFTDKLSDSDKSTVAPNSETTQMLHTTMEIPEPSSEKTIESSPEPVGMGYADDDIDMINPLPCNGHLVICDYLGQISRQVMPFIRQARVAHNQPQLPVVLITDLSLKSALRKRLRALGQVYIVRGIPHHLINLQRANVVQARAIVAFHWVDDTHPEIPVTLHALSHQVRTLNPRAPLIRFTSSAIFRRWEKAIENFRHNPKERFLEYWGPLTAGEGIYMDLGYYLIHNSSTYHNLNTFLFPRSIPGTSFWATLDLDKSPFIWSTLASSGSSACSDVRSSPTHTITYVKLNQRLQTHDITVVGLRRMLEHSPQKWVPSVAFMPPDGLLLYPDDQVILLVPRSLCLTELEIVL</sequence>
<evidence type="ECO:0000256" key="3">
    <source>
        <dbReference type="ARBA" id="ARBA00022538"/>
    </source>
</evidence>
<dbReference type="InterPro" id="IPR047871">
    <property type="entry name" value="K_chnl_Slo-like"/>
</dbReference>
<dbReference type="GO" id="GO:0005228">
    <property type="term" value="F:intracellular sodium-activated potassium channel activity"/>
    <property type="evidence" value="ECO:0007669"/>
    <property type="project" value="TreeGrafter"/>
</dbReference>
<keyword evidence="2" id="KW-0813">Transport</keyword>
<keyword evidence="4 12" id="KW-0812">Transmembrane</keyword>
<feature type="transmembrane region" description="Helical" evidence="12">
    <location>
        <begin position="181"/>
        <end position="199"/>
    </location>
</feature>
<evidence type="ECO:0000256" key="12">
    <source>
        <dbReference type="SAM" id="Phobius"/>
    </source>
</evidence>
<feature type="transmembrane region" description="Helical" evidence="12">
    <location>
        <begin position="120"/>
        <end position="140"/>
    </location>
</feature>
<keyword evidence="8" id="KW-0406">Ion transport</keyword>
<evidence type="ECO:0000259" key="13">
    <source>
        <dbReference type="Pfam" id="PF22614"/>
    </source>
</evidence>
<feature type="transmembrane region" description="Helical" evidence="12">
    <location>
        <begin position="220"/>
        <end position="250"/>
    </location>
</feature>
<evidence type="ECO:0000256" key="1">
    <source>
        <dbReference type="ARBA" id="ARBA00004141"/>
    </source>
</evidence>
<feature type="compositionally biased region" description="Polar residues" evidence="11">
    <location>
        <begin position="1"/>
        <end position="12"/>
    </location>
</feature>
<dbReference type="GO" id="GO:0015271">
    <property type="term" value="F:outward rectifier potassium channel activity"/>
    <property type="evidence" value="ECO:0007669"/>
    <property type="project" value="TreeGrafter"/>
</dbReference>
<feature type="transmembrane region" description="Helical" evidence="12">
    <location>
        <begin position="334"/>
        <end position="354"/>
    </location>
</feature>
<protein>
    <recommendedName>
        <fullName evidence="13">RCK N-terminal domain-containing protein</fullName>
    </recommendedName>
</protein>
<dbReference type="PANTHER" id="PTHR10027:SF10">
    <property type="entry name" value="SLOWPOKE 2, ISOFORM D"/>
    <property type="match status" value="1"/>
</dbReference>
<comment type="caution">
    <text evidence="14">The sequence shown here is derived from an EMBL/GenBank/DDBJ whole genome shotgun (WGS) entry which is preliminary data.</text>
</comment>
<dbReference type="EMBL" id="JANBPY010000711">
    <property type="protein sequence ID" value="KAJ1964332.1"/>
    <property type="molecule type" value="Genomic_DNA"/>
</dbReference>
<keyword evidence="15" id="KW-1185">Reference proteome</keyword>
<evidence type="ECO:0000256" key="11">
    <source>
        <dbReference type="SAM" id="MobiDB-lite"/>
    </source>
</evidence>
<evidence type="ECO:0000313" key="14">
    <source>
        <dbReference type="EMBL" id="KAJ1964332.1"/>
    </source>
</evidence>
<feature type="transmembrane region" description="Helical" evidence="12">
    <location>
        <begin position="87"/>
        <end position="114"/>
    </location>
</feature>
<evidence type="ECO:0000256" key="8">
    <source>
        <dbReference type="ARBA" id="ARBA00023065"/>
    </source>
</evidence>
<keyword evidence="9 12" id="KW-0472">Membrane</keyword>
<proteinExistence type="predicted"/>
<keyword evidence="10" id="KW-0407">Ion channel</keyword>
<feature type="non-terminal residue" evidence="14">
    <location>
        <position position="1"/>
    </location>
</feature>
<comment type="subcellular location">
    <subcellularLocation>
        <location evidence="1">Membrane</location>
        <topology evidence="1">Multi-pass membrane protein</topology>
    </subcellularLocation>
</comment>
<feature type="region of interest" description="Disordered" evidence="11">
    <location>
        <begin position="1"/>
        <end position="20"/>
    </location>
</feature>
<evidence type="ECO:0000256" key="7">
    <source>
        <dbReference type="ARBA" id="ARBA00022989"/>
    </source>
</evidence>
<feature type="transmembrane region" description="Helical" evidence="12">
    <location>
        <begin position="283"/>
        <end position="300"/>
    </location>
</feature>
<reference evidence="14" key="1">
    <citation type="submission" date="2022-07" db="EMBL/GenBank/DDBJ databases">
        <title>Phylogenomic reconstructions and comparative analyses of Kickxellomycotina fungi.</title>
        <authorList>
            <person name="Reynolds N.K."/>
            <person name="Stajich J.E."/>
            <person name="Barry K."/>
            <person name="Grigoriev I.V."/>
            <person name="Crous P."/>
            <person name="Smith M.E."/>
        </authorList>
    </citation>
    <scope>NUCLEOTIDE SEQUENCE</scope>
    <source>
        <strain evidence="14">RSA 1196</strain>
    </source>
</reference>
<evidence type="ECO:0000256" key="4">
    <source>
        <dbReference type="ARBA" id="ARBA00022692"/>
    </source>
</evidence>
<dbReference type="OrthoDB" id="5560196at2759"/>
<feature type="domain" description="RCK N-terminal" evidence="13">
    <location>
        <begin position="732"/>
        <end position="814"/>
    </location>
</feature>
<feature type="transmembrane region" description="Helical" evidence="12">
    <location>
        <begin position="152"/>
        <end position="175"/>
    </location>
</feature>
<dbReference type="Pfam" id="PF22614">
    <property type="entry name" value="Slo-like_RCK"/>
    <property type="match status" value="1"/>
</dbReference>
<evidence type="ECO:0000313" key="15">
    <source>
        <dbReference type="Proteomes" id="UP001150925"/>
    </source>
</evidence>
<dbReference type="Proteomes" id="UP001150925">
    <property type="component" value="Unassembled WGS sequence"/>
</dbReference>
<dbReference type="PANTHER" id="PTHR10027">
    <property type="entry name" value="CALCIUM-ACTIVATED POTASSIUM CHANNEL ALPHA CHAIN"/>
    <property type="match status" value="1"/>
</dbReference>
<keyword evidence="7 12" id="KW-1133">Transmembrane helix</keyword>
<evidence type="ECO:0000256" key="6">
    <source>
        <dbReference type="ARBA" id="ARBA00022958"/>
    </source>
</evidence>
<keyword evidence="6" id="KW-0630">Potassium</keyword>
<feature type="region of interest" description="Disordered" evidence="11">
    <location>
        <begin position="40"/>
        <end position="66"/>
    </location>
</feature>
<name>A0A9W8ARS1_9FUNG</name>
<dbReference type="InterPro" id="IPR003148">
    <property type="entry name" value="RCK_N"/>
</dbReference>
<accession>A0A9W8ARS1</accession>
<evidence type="ECO:0000256" key="5">
    <source>
        <dbReference type="ARBA" id="ARBA00022826"/>
    </source>
</evidence>
<evidence type="ECO:0000256" key="2">
    <source>
        <dbReference type="ARBA" id="ARBA00022448"/>
    </source>
</evidence>
<evidence type="ECO:0000256" key="9">
    <source>
        <dbReference type="ARBA" id="ARBA00023136"/>
    </source>
</evidence>
<dbReference type="GO" id="GO:0005886">
    <property type="term" value="C:plasma membrane"/>
    <property type="evidence" value="ECO:0007669"/>
    <property type="project" value="TreeGrafter"/>
</dbReference>
<dbReference type="AlphaFoldDB" id="A0A9W8ARS1"/>
<gene>
    <name evidence="14" type="ORF">IWQ62_002964</name>
</gene>
<keyword evidence="5" id="KW-0631">Potassium channel</keyword>